<feature type="non-terminal residue" evidence="8">
    <location>
        <position position="1"/>
    </location>
</feature>
<reference evidence="8 9" key="1">
    <citation type="submission" date="2023-12" db="EMBL/GenBank/DDBJ databases">
        <title>A high-quality genome assembly for Dillenia turbinata (Dilleniales).</title>
        <authorList>
            <person name="Chanderbali A."/>
        </authorList>
    </citation>
    <scope>NUCLEOTIDE SEQUENCE [LARGE SCALE GENOMIC DNA]</scope>
    <source>
        <strain evidence="8">LSX21</strain>
        <tissue evidence="8">Leaf</tissue>
    </source>
</reference>
<dbReference type="InterPro" id="IPR001672">
    <property type="entry name" value="G6P_Isomerase"/>
</dbReference>
<proteinExistence type="predicted"/>
<dbReference type="AlphaFoldDB" id="A0AAN8VZT0"/>
<gene>
    <name evidence="8" type="ORF">RJ641_032305</name>
</gene>
<dbReference type="GO" id="GO:0006096">
    <property type="term" value="P:glycolytic process"/>
    <property type="evidence" value="ECO:0007669"/>
    <property type="project" value="UniProtKB-KW"/>
</dbReference>
<keyword evidence="4" id="KW-0324">Glycolysis</keyword>
<dbReference type="EC" id="5.3.1.9" evidence="2"/>
<dbReference type="GO" id="GO:0005829">
    <property type="term" value="C:cytosol"/>
    <property type="evidence" value="ECO:0007669"/>
    <property type="project" value="TreeGrafter"/>
</dbReference>
<dbReference type="InterPro" id="IPR035482">
    <property type="entry name" value="SIS_PGI_2"/>
</dbReference>
<keyword evidence="3" id="KW-0312">Gluconeogenesis</keyword>
<evidence type="ECO:0000256" key="4">
    <source>
        <dbReference type="ARBA" id="ARBA00023152"/>
    </source>
</evidence>
<evidence type="ECO:0000313" key="8">
    <source>
        <dbReference type="EMBL" id="KAK6938797.1"/>
    </source>
</evidence>
<dbReference type="Pfam" id="PF00342">
    <property type="entry name" value="PGI"/>
    <property type="match status" value="3"/>
</dbReference>
<protein>
    <recommendedName>
        <fullName evidence="2">glucose-6-phosphate isomerase</fullName>
        <ecNumber evidence="2">5.3.1.9</ecNumber>
    </recommendedName>
    <alternativeName>
        <fullName evidence="7">Phosphoglucose isomerase</fullName>
    </alternativeName>
    <alternativeName>
        <fullName evidence="6">Phosphohexose isomerase</fullName>
    </alternativeName>
</protein>
<dbReference type="GO" id="GO:0006094">
    <property type="term" value="P:gluconeogenesis"/>
    <property type="evidence" value="ECO:0007669"/>
    <property type="project" value="UniProtKB-KW"/>
</dbReference>
<name>A0AAN8VZT0_9MAGN</name>
<dbReference type="PROSITE" id="PS51463">
    <property type="entry name" value="P_GLUCOSE_ISOMERASE_3"/>
    <property type="match status" value="2"/>
</dbReference>
<dbReference type="Proteomes" id="UP001370490">
    <property type="component" value="Unassembled WGS sequence"/>
</dbReference>
<dbReference type="CDD" id="cd05016">
    <property type="entry name" value="SIS_PGI_2"/>
    <property type="match status" value="1"/>
</dbReference>
<organism evidence="8 9">
    <name type="scientific">Dillenia turbinata</name>
    <dbReference type="NCBI Taxonomy" id="194707"/>
    <lineage>
        <taxon>Eukaryota</taxon>
        <taxon>Viridiplantae</taxon>
        <taxon>Streptophyta</taxon>
        <taxon>Embryophyta</taxon>
        <taxon>Tracheophyta</taxon>
        <taxon>Spermatophyta</taxon>
        <taxon>Magnoliopsida</taxon>
        <taxon>eudicotyledons</taxon>
        <taxon>Gunneridae</taxon>
        <taxon>Pentapetalae</taxon>
        <taxon>Dilleniales</taxon>
        <taxon>Dilleniaceae</taxon>
        <taxon>Dillenia</taxon>
    </lineage>
</organism>
<sequence>GFVCFNLRNRGLKDLKAHVEEIKKTHLRDLISDPDRCRSMMVDIDRMLLDYSRQCATLETFEKLFKLAEGGASQRKINSIFSGGRINKTESRAILHVALRAPRDAIIQCDGKNVVPDVWNVLDMIHDFYEKVCSGSWVGATGKTLTDVASIGMVAVIFVHSLCILLSRQVWIMCQCVILAIVDPSDGARNITGLNPETVNFVVVSKTFTTAETMLNARTMNIWISASLGPEAVAKQWWLSLVEKFRIDPNNAFASWDWVGGQYSVWFEYCRYLSSMVSQFLKRASRIDQHFYTAPFEKNIPERMESIGKGVSIDGVPLHFETGEIDFGEPGTNGQHSFYQLIHQSDALAYGKTPEQLQKENVSPHLIPHKLLAIYEQRIGVEGFIWGINSFDQWGVELGKSLATQVKKQPCASRTKGEPIPAFPFSTLTLLKRYL</sequence>
<dbReference type="EMBL" id="JBAMMX010000006">
    <property type="protein sequence ID" value="KAK6938797.1"/>
    <property type="molecule type" value="Genomic_DNA"/>
</dbReference>
<keyword evidence="9" id="KW-1185">Reference proteome</keyword>
<comment type="subunit">
    <text evidence="1">Homodimer.</text>
</comment>
<evidence type="ECO:0000256" key="3">
    <source>
        <dbReference type="ARBA" id="ARBA00022432"/>
    </source>
</evidence>
<accession>A0AAN8VZT0</accession>
<evidence type="ECO:0000256" key="1">
    <source>
        <dbReference type="ARBA" id="ARBA00011738"/>
    </source>
</evidence>
<evidence type="ECO:0000256" key="7">
    <source>
        <dbReference type="ARBA" id="ARBA00031265"/>
    </source>
</evidence>
<dbReference type="InterPro" id="IPR023096">
    <property type="entry name" value="G6P_Isomerase_C"/>
</dbReference>
<dbReference type="Gene3D" id="1.10.1390.10">
    <property type="match status" value="1"/>
</dbReference>
<evidence type="ECO:0000256" key="2">
    <source>
        <dbReference type="ARBA" id="ARBA00011952"/>
    </source>
</evidence>
<dbReference type="GO" id="GO:0097367">
    <property type="term" value="F:carbohydrate derivative binding"/>
    <property type="evidence" value="ECO:0007669"/>
    <property type="project" value="InterPro"/>
</dbReference>
<evidence type="ECO:0000256" key="6">
    <source>
        <dbReference type="ARBA" id="ARBA00029859"/>
    </source>
</evidence>
<dbReference type="PROSITE" id="PS00174">
    <property type="entry name" value="P_GLUCOSE_ISOMERASE_2"/>
    <property type="match status" value="1"/>
</dbReference>
<dbReference type="Gene3D" id="3.40.50.10490">
    <property type="entry name" value="Glucose-6-phosphate isomerase like protein, domain 1"/>
    <property type="match status" value="4"/>
</dbReference>
<comment type="caution">
    <text evidence="8">The sequence shown here is derived from an EMBL/GenBank/DDBJ whole genome shotgun (WGS) entry which is preliminary data.</text>
</comment>
<evidence type="ECO:0000256" key="5">
    <source>
        <dbReference type="ARBA" id="ARBA00023235"/>
    </source>
</evidence>
<feature type="non-terminal residue" evidence="8">
    <location>
        <position position="435"/>
    </location>
</feature>
<evidence type="ECO:0000313" key="9">
    <source>
        <dbReference type="Proteomes" id="UP001370490"/>
    </source>
</evidence>
<dbReference type="InterPro" id="IPR018189">
    <property type="entry name" value="Phosphoglucose_isomerase_CS"/>
</dbReference>
<keyword evidence="5 8" id="KW-0413">Isomerase</keyword>
<dbReference type="FunFam" id="3.40.50.10490:FF:000048">
    <property type="entry name" value="Glucose-6-phosphate isomerase"/>
    <property type="match status" value="1"/>
</dbReference>
<dbReference type="SUPFAM" id="SSF53697">
    <property type="entry name" value="SIS domain"/>
    <property type="match status" value="1"/>
</dbReference>
<dbReference type="PANTHER" id="PTHR11469">
    <property type="entry name" value="GLUCOSE-6-PHOSPHATE ISOMERASE"/>
    <property type="match status" value="1"/>
</dbReference>
<dbReference type="PANTHER" id="PTHR11469:SF1">
    <property type="entry name" value="GLUCOSE-6-PHOSPHATE ISOMERASE"/>
    <property type="match status" value="1"/>
</dbReference>
<dbReference type="GO" id="GO:0048029">
    <property type="term" value="F:monosaccharide binding"/>
    <property type="evidence" value="ECO:0007669"/>
    <property type="project" value="TreeGrafter"/>
</dbReference>
<dbReference type="InterPro" id="IPR046348">
    <property type="entry name" value="SIS_dom_sf"/>
</dbReference>
<dbReference type="GO" id="GO:0051156">
    <property type="term" value="P:glucose 6-phosphate metabolic process"/>
    <property type="evidence" value="ECO:0007669"/>
    <property type="project" value="TreeGrafter"/>
</dbReference>
<dbReference type="GO" id="GO:0004347">
    <property type="term" value="F:glucose-6-phosphate isomerase activity"/>
    <property type="evidence" value="ECO:0007669"/>
    <property type="project" value="UniProtKB-EC"/>
</dbReference>